<feature type="signal peptide" evidence="1">
    <location>
        <begin position="1"/>
        <end position="31"/>
    </location>
</feature>
<reference evidence="3 4" key="1">
    <citation type="submission" date="2020-08" db="EMBL/GenBank/DDBJ databases">
        <title>Sequencing the genomes of 1000 actinobacteria strains.</title>
        <authorList>
            <person name="Klenk H.-P."/>
        </authorList>
    </citation>
    <scope>NUCLEOTIDE SEQUENCE [LARGE SCALE GENOMIC DNA]</scope>
    <source>
        <strain evidence="3 4">DSM 43851</strain>
    </source>
</reference>
<dbReference type="GO" id="GO:0003824">
    <property type="term" value="F:catalytic activity"/>
    <property type="evidence" value="ECO:0007669"/>
    <property type="project" value="UniProtKB-ARBA"/>
</dbReference>
<organism evidence="3 4">
    <name type="scientific">Kutzneria kofuensis</name>
    <dbReference type="NCBI Taxonomy" id="103725"/>
    <lineage>
        <taxon>Bacteria</taxon>
        <taxon>Bacillati</taxon>
        <taxon>Actinomycetota</taxon>
        <taxon>Actinomycetes</taxon>
        <taxon>Pseudonocardiales</taxon>
        <taxon>Pseudonocardiaceae</taxon>
        <taxon>Kutzneria</taxon>
    </lineage>
</organism>
<evidence type="ECO:0000256" key="1">
    <source>
        <dbReference type="SAM" id="SignalP"/>
    </source>
</evidence>
<feature type="chain" id="PRO_5031048750" evidence="1">
    <location>
        <begin position="32"/>
        <end position="277"/>
    </location>
</feature>
<sequence>MRIKATIARTLAVGAALTVTAALALAPSSSATPNTPAAPENHGKKPTVVLVHGAFADASSWNGEITELERRGYPVIAAANPLRGVASDAATIRGLIESVKGDVILVGHSYGGQVITNAALGEKNVKALVYVAAFLPEKGESALDLTNKFPGSTLAATIQTVALPDGNTDLYVKQDLFPKQFAADVPLSQAKLMAATQRPVTQAALTEGSGEAAWHTIPSWSIIPTGDKNIPVKAQEWMSQRAHAHTVEINGASHAVLVSQPHAVTAQIIAAANATTR</sequence>
<evidence type="ECO:0000259" key="2">
    <source>
        <dbReference type="Pfam" id="PF12697"/>
    </source>
</evidence>
<dbReference type="PANTHER" id="PTHR37017:SF11">
    <property type="entry name" value="ESTERASE_LIPASE_THIOESTERASE DOMAIN-CONTAINING PROTEIN"/>
    <property type="match status" value="1"/>
</dbReference>
<dbReference type="Proteomes" id="UP000585638">
    <property type="component" value="Unassembled WGS sequence"/>
</dbReference>
<dbReference type="PANTHER" id="PTHR37017">
    <property type="entry name" value="AB HYDROLASE-1 DOMAIN-CONTAINING PROTEIN-RELATED"/>
    <property type="match status" value="1"/>
</dbReference>
<dbReference type="Gene3D" id="3.40.50.1820">
    <property type="entry name" value="alpha/beta hydrolase"/>
    <property type="match status" value="1"/>
</dbReference>
<name>A0A7W9NJ74_9PSEU</name>
<protein>
    <submittedName>
        <fullName evidence="3">Pimeloyl-ACP methyl ester carboxylesterase</fullName>
    </submittedName>
</protein>
<dbReference type="RefSeq" id="WP_184865414.1">
    <property type="nucleotide sequence ID" value="NZ_BAAAWY010000014.1"/>
</dbReference>
<dbReference type="InterPro" id="IPR000073">
    <property type="entry name" value="AB_hydrolase_1"/>
</dbReference>
<accession>A0A7W9NJ74</accession>
<dbReference type="InterPro" id="IPR029058">
    <property type="entry name" value="AB_hydrolase_fold"/>
</dbReference>
<dbReference type="SUPFAM" id="SSF53474">
    <property type="entry name" value="alpha/beta-Hydrolases"/>
    <property type="match status" value="1"/>
</dbReference>
<dbReference type="EMBL" id="JACHIR010000001">
    <property type="protein sequence ID" value="MBB5893858.1"/>
    <property type="molecule type" value="Genomic_DNA"/>
</dbReference>
<evidence type="ECO:0000313" key="4">
    <source>
        <dbReference type="Proteomes" id="UP000585638"/>
    </source>
</evidence>
<keyword evidence="4" id="KW-1185">Reference proteome</keyword>
<proteinExistence type="predicted"/>
<feature type="domain" description="AB hydrolase-1" evidence="2">
    <location>
        <begin position="48"/>
        <end position="265"/>
    </location>
</feature>
<dbReference type="InterPro" id="IPR052897">
    <property type="entry name" value="Sec-Metab_Biosynth_Hydrolase"/>
</dbReference>
<dbReference type="Pfam" id="PF12697">
    <property type="entry name" value="Abhydrolase_6"/>
    <property type="match status" value="1"/>
</dbReference>
<gene>
    <name evidence="3" type="ORF">BJ998_005054</name>
</gene>
<keyword evidence="1" id="KW-0732">Signal</keyword>
<comment type="caution">
    <text evidence="3">The sequence shown here is derived from an EMBL/GenBank/DDBJ whole genome shotgun (WGS) entry which is preliminary data.</text>
</comment>
<evidence type="ECO:0000313" key="3">
    <source>
        <dbReference type="EMBL" id="MBB5893858.1"/>
    </source>
</evidence>
<dbReference type="AlphaFoldDB" id="A0A7W9NJ74"/>